<reference evidence="2" key="1">
    <citation type="submission" date="2023-03" db="EMBL/GenBank/DDBJ databases">
        <title>Chromosome-scale reference genome and RAD-based genetic map of yellow starthistle (Centaurea solstitialis) reveal putative structural variation and QTLs associated with invader traits.</title>
        <authorList>
            <person name="Reatini B."/>
            <person name="Cang F.A."/>
            <person name="Jiang Q."/>
            <person name="Mckibben M.T.W."/>
            <person name="Barker M.S."/>
            <person name="Rieseberg L.H."/>
            <person name="Dlugosch K.M."/>
        </authorList>
    </citation>
    <scope>NUCLEOTIDE SEQUENCE</scope>
    <source>
        <strain evidence="2">CAN-66</strain>
        <tissue evidence="2">Leaf</tissue>
    </source>
</reference>
<proteinExistence type="predicted"/>
<dbReference type="Proteomes" id="UP001172457">
    <property type="component" value="Chromosome 7"/>
</dbReference>
<comment type="caution">
    <text evidence="2">The sequence shown here is derived from an EMBL/GenBank/DDBJ whole genome shotgun (WGS) entry which is preliminary data.</text>
</comment>
<name>A0AA38VYC1_9ASTR</name>
<gene>
    <name evidence="2" type="ORF">OSB04_028973</name>
</gene>
<protein>
    <submittedName>
        <fullName evidence="2">Uncharacterized protein</fullName>
    </submittedName>
</protein>
<dbReference type="EMBL" id="JARYMX010000007">
    <property type="protein sequence ID" value="KAJ9542467.1"/>
    <property type="molecule type" value="Genomic_DNA"/>
</dbReference>
<feature type="region of interest" description="Disordered" evidence="1">
    <location>
        <begin position="1"/>
        <end position="28"/>
    </location>
</feature>
<evidence type="ECO:0000313" key="2">
    <source>
        <dbReference type="EMBL" id="KAJ9542467.1"/>
    </source>
</evidence>
<organism evidence="2 3">
    <name type="scientific">Centaurea solstitialis</name>
    <name type="common">yellow star-thistle</name>
    <dbReference type="NCBI Taxonomy" id="347529"/>
    <lineage>
        <taxon>Eukaryota</taxon>
        <taxon>Viridiplantae</taxon>
        <taxon>Streptophyta</taxon>
        <taxon>Embryophyta</taxon>
        <taxon>Tracheophyta</taxon>
        <taxon>Spermatophyta</taxon>
        <taxon>Magnoliopsida</taxon>
        <taxon>eudicotyledons</taxon>
        <taxon>Gunneridae</taxon>
        <taxon>Pentapetalae</taxon>
        <taxon>asterids</taxon>
        <taxon>campanulids</taxon>
        <taxon>Asterales</taxon>
        <taxon>Asteraceae</taxon>
        <taxon>Carduoideae</taxon>
        <taxon>Cardueae</taxon>
        <taxon>Centaureinae</taxon>
        <taxon>Centaurea</taxon>
    </lineage>
</organism>
<evidence type="ECO:0000313" key="3">
    <source>
        <dbReference type="Proteomes" id="UP001172457"/>
    </source>
</evidence>
<dbReference type="AlphaFoldDB" id="A0AA38VYC1"/>
<keyword evidence="3" id="KW-1185">Reference proteome</keyword>
<sequence>MPAPSSLPGSSCRRNRSQNHNTYENENEEGDVFGTYNLVFQALFEYKEGFQIEKKEGFQIFFEKKTGFQIEKKEGFQTFFEKTEGGFVNEEGNLSAIVAIRTRYELDKFTKVYPTCHQKLLSCADVALVLMTWMLTGQ</sequence>
<accession>A0AA38VYC1</accession>
<evidence type="ECO:0000256" key="1">
    <source>
        <dbReference type="SAM" id="MobiDB-lite"/>
    </source>
</evidence>